<evidence type="ECO:0000256" key="3">
    <source>
        <dbReference type="ARBA" id="ARBA00023038"/>
    </source>
</evidence>
<dbReference type="Gene3D" id="2.10.110.10">
    <property type="entry name" value="Cysteine Rich Protein"/>
    <property type="match status" value="1"/>
</dbReference>
<keyword evidence="3 4" id="KW-0440">LIM domain</keyword>
<dbReference type="AlphaFoldDB" id="A0A5N5T497"/>
<dbReference type="SMART" id="SM00132">
    <property type="entry name" value="LIM"/>
    <property type="match status" value="1"/>
</dbReference>
<evidence type="ECO:0000256" key="6">
    <source>
        <dbReference type="SAM" id="MobiDB-lite"/>
    </source>
</evidence>
<dbReference type="GO" id="GO:0046872">
    <property type="term" value="F:metal ion binding"/>
    <property type="evidence" value="ECO:0007669"/>
    <property type="project" value="UniProtKB-KW"/>
</dbReference>
<evidence type="ECO:0000256" key="2">
    <source>
        <dbReference type="ARBA" id="ARBA00022833"/>
    </source>
</evidence>
<dbReference type="OrthoDB" id="25654at2759"/>
<protein>
    <submittedName>
        <fullName evidence="8">LIM domain and actin-binding protein 1</fullName>
    </submittedName>
</protein>
<evidence type="ECO:0000259" key="7">
    <source>
        <dbReference type="PROSITE" id="PS50023"/>
    </source>
</evidence>
<dbReference type="CDD" id="cd09358">
    <property type="entry name" value="LIM_Mical_like"/>
    <property type="match status" value="1"/>
</dbReference>
<dbReference type="EMBL" id="SEYY01012007">
    <property type="protein sequence ID" value="KAB7501007.1"/>
    <property type="molecule type" value="Genomic_DNA"/>
</dbReference>
<proteinExistence type="predicted"/>
<gene>
    <name evidence="8" type="primary">LIMA1</name>
    <name evidence="8" type="ORF">Anas_03425</name>
</gene>
<dbReference type="InterPro" id="IPR013087">
    <property type="entry name" value="Znf_C2H2_type"/>
</dbReference>
<evidence type="ECO:0000313" key="9">
    <source>
        <dbReference type="Proteomes" id="UP000326759"/>
    </source>
</evidence>
<evidence type="ECO:0000256" key="5">
    <source>
        <dbReference type="SAM" id="Coils"/>
    </source>
</evidence>
<dbReference type="Pfam" id="PF00412">
    <property type="entry name" value="LIM"/>
    <property type="match status" value="1"/>
</dbReference>
<accession>A0A5N5T497</accession>
<dbReference type="PROSITE" id="PS00028">
    <property type="entry name" value="ZINC_FINGER_C2H2_1"/>
    <property type="match status" value="1"/>
</dbReference>
<evidence type="ECO:0000256" key="4">
    <source>
        <dbReference type="PROSITE-ProRule" id="PRU00125"/>
    </source>
</evidence>
<evidence type="ECO:0000313" key="8">
    <source>
        <dbReference type="EMBL" id="KAB7501007.1"/>
    </source>
</evidence>
<sequence>MKLEINPLIMYLANYFTTSLRSHIREIFTLWLLARRKSLQKCELKYCQISPISPSMPKQRRKYLIGRFESYRFIFSTIHKDISTMSFSGMGDLKAAWEQKQRREELSQSRKEEITRFRQMLCAGKNLSLKEKFESGQFDDHENGETNRMKEEIKIEGKRAASNLKKRFEQGEPFILEDDDEVEGEEGTPKRRERICSEKQEVEEIFKEAETAKKARNVFKQIDSKVSKEGTTILRSQSFASSGRENRHSMDVSVLMQQHREPVGEVVKADEKQEDFAVDTTDLASRFRFFLNYEKEKEKEMEKNRKVFRITPPREGIDQVEDLKISKANMPKPCMAVNCAACKLRRLMGDDDTELLGRDPNLIKCSDNYQDDIDCRNTRNILQMFKKMEMGEEEEEEDEGPKPLKRFTPPPGEENENDETDEEYSDEEYSDEEEEEDESDHASKVRDELLQMSARKAASLRAKFERWEAEVERKNDINKDKEEIGEECMPSLDTAKNLKAMFEHKAIEVAKPVASKPIKQKVNRFVGGGGEKCVSCGKTVYAMEKFDIHGKILHKQCFKCVKCNTQLRMDSFSFGGGDNMYCITHYKQLFAEKGSYDAFTQEKGKWAKKIESINGDVKSHD</sequence>
<keyword evidence="2 4" id="KW-0862">Zinc</keyword>
<dbReference type="PROSITE" id="PS50023">
    <property type="entry name" value="LIM_DOMAIN_2"/>
    <property type="match status" value="1"/>
</dbReference>
<dbReference type="InterPro" id="IPR001781">
    <property type="entry name" value="Znf_LIM"/>
</dbReference>
<reference evidence="8 9" key="1">
    <citation type="journal article" date="2019" name="PLoS Biol.">
        <title>Sex chromosomes control vertical transmission of feminizing Wolbachia symbionts in an isopod.</title>
        <authorList>
            <person name="Becking T."/>
            <person name="Chebbi M.A."/>
            <person name="Giraud I."/>
            <person name="Moumen B."/>
            <person name="Laverre T."/>
            <person name="Caubet Y."/>
            <person name="Peccoud J."/>
            <person name="Gilbert C."/>
            <person name="Cordaux R."/>
        </authorList>
    </citation>
    <scope>NUCLEOTIDE SEQUENCE [LARGE SCALE GENOMIC DNA]</scope>
    <source>
        <strain evidence="8">ANa2</strain>
        <tissue evidence="8">Whole body excluding digestive tract and cuticle</tissue>
    </source>
</reference>
<keyword evidence="5" id="KW-0175">Coiled coil</keyword>
<keyword evidence="9" id="KW-1185">Reference proteome</keyword>
<name>A0A5N5T497_9CRUS</name>
<evidence type="ECO:0000256" key="1">
    <source>
        <dbReference type="ARBA" id="ARBA00022723"/>
    </source>
</evidence>
<dbReference type="SUPFAM" id="SSF57716">
    <property type="entry name" value="Glucocorticoid receptor-like (DNA-binding domain)"/>
    <property type="match status" value="2"/>
</dbReference>
<comment type="caution">
    <text evidence="8">The sequence shown here is derived from an EMBL/GenBank/DDBJ whole genome shotgun (WGS) entry which is preliminary data.</text>
</comment>
<organism evidence="8 9">
    <name type="scientific">Armadillidium nasatum</name>
    <dbReference type="NCBI Taxonomy" id="96803"/>
    <lineage>
        <taxon>Eukaryota</taxon>
        <taxon>Metazoa</taxon>
        <taxon>Ecdysozoa</taxon>
        <taxon>Arthropoda</taxon>
        <taxon>Crustacea</taxon>
        <taxon>Multicrustacea</taxon>
        <taxon>Malacostraca</taxon>
        <taxon>Eumalacostraca</taxon>
        <taxon>Peracarida</taxon>
        <taxon>Isopoda</taxon>
        <taxon>Oniscidea</taxon>
        <taxon>Crinocheta</taxon>
        <taxon>Armadillidiidae</taxon>
        <taxon>Armadillidium</taxon>
    </lineage>
</organism>
<dbReference type="PANTHER" id="PTHR24206">
    <property type="entry name" value="OS06G0237300 PROTEIN"/>
    <property type="match status" value="1"/>
</dbReference>
<feature type="region of interest" description="Disordered" evidence="6">
    <location>
        <begin position="389"/>
        <end position="444"/>
    </location>
</feature>
<feature type="coiled-coil region" evidence="5">
    <location>
        <begin position="450"/>
        <end position="477"/>
    </location>
</feature>
<keyword evidence="1 4" id="KW-0479">Metal-binding</keyword>
<feature type="compositionally biased region" description="Acidic residues" evidence="6">
    <location>
        <begin position="413"/>
        <end position="439"/>
    </location>
</feature>
<dbReference type="Proteomes" id="UP000326759">
    <property type="component" value="Unassembled WGS sequence"/>
</dbReference>
<feature type="domain" description="LIM zinc-binding" evidence="7">
    <location>
        <begin position="531"/>
        <end position="592"/>
    </location>
</feature>